<dbReference type="EMBL" id="VUNN01000011">
    <property type="protein sequence ID" value="MSU06409.1"/>
    <property type="molecule type" value="Genomic_DNA"/>
</dbReference>
<comment type="caution">
    <text evidence="1">The sequence shown here is derived from an EMBL/GenBank/DDBJ whole genome shotgun (WGS) entry which is preliminary data.</text>
</comment>
<proteinExistence type="predicted"/>
<dbReference type="SUPFAM" id="SSF69754">
    <property type="entry name" value="Ribosome binding protein Y (YfiA homologue)"/>
    <property type="match status" value="1"/>
</dbReference>
<dbReference type="InterPro" id="IPR003489">
    <property type="entry name" value="RHF/RaiA"/>
</dbReference>
<dbReference type="RefSeq" id="WP_154425382.1">
    <property type="nucleotide sequence ID" value="NZ_JAQYGB010000044.1"/>
</dbReference>
<evidence type="ECO:0000313" key="1">
    <source>
        <dbReference type="EMBL" id="MSU06409.1"/>
    </source>
</evidence>
<protein>
    <submittedName>
        <fullName evidence="1">HPF/RaiA family ribosome-associated protein</fullName>
    </submittedName>
</protein>
<dbReference type="Proteomes" id="UP000460549">
    <property type="component" value="Unassembled WGS sequence"/>
</dbReference>
<dbReference type="Pfam" id="PF02482">
    <property type="entry name" value="Ribosomal_S30AE"/>
    <property type="match status" value="1"/>
</dbReference>
<dbReference type="InterPro" id="IPR036567">
    <property type="entry name" value="RHF-like"/>
</dbReference>
<name>A0A7X2TQF2_9SPIO</name>
<accession>A0A7X2TQF2</accession>
<dbReference type="AlphaFoldDB" id="A0A7X2TQF2"/>
<sequence length="98" mass="11480">MNLTVRGINYVPSQETKDFIDKKLQKLSFADDYLHDLDIAIKRESKGIGFHIDAILHFKWKTEKIVSYDCYELYEGIELIADKIQAVAKKEKEKVMEK</sequence>
<organism evidence="1 2">
    <name type="scientific">Bullifex porci</name>
    <dbReference type="NCBI Taxonomy" id="2606638"/>
    <lineage>
        <taxon>Bacteria</taxon>
        <taxon>Pseudomonadati</taxon>
        <taxon>Spirochaetota</taxon>
        <taxon>Spirochaetia</taxon>
        <taxon>Spirochaetales</taxon>
        <taxon>Spirochaetaceae</taxon>
        <taxon>Bullifex</taxon>
    </lineage>
</organism>
<reference evidence="1 2" key="1">
    <citation type="submission" date="2019-08" db="EMBL/GenBank/DDBJ databases">
        <title>In-depth cultivation of the pig gut microbiome towards novel bacterial diversity and tailored functional studies.</title>
        <authorList>
            <person name="Wylensek D."/>
            <person name="Hitch T.C.A."/>
            <person name="Clavel T."/>
        </authorList>
    </citation>
    <scope>NUCLEOTIDE SEQUENCE [LARGE SCALE GENOMIC DNA]</scope>
    <source>
        <strain evidence="1 2">NM-380-WT-3C1</strain>
    </source>
</reference>
<keyword evidence="2" id="KW-1185">Reference proteome</keyword>
<dbReference type="Gene3D" id="3.30.160.100">
    <property type="entry name" value="Ribosome hibernation promotion factor-like"/>
    <property type="match status" value="1"/>
</dbReference>
<gene>
    <name evidence="1" type="ORF">FYJ80_06390</name>
</gene>
<evidence type="ECO:0000313" key="2">
    <source>
        <dbReference type="Proteomes" id="UP000460549"/>
    </source>
</evidence>